<accession>A0A9K3DC06</accession>
<evidence type="ECO:0000313" key="6">
    <source>
        <dbReference type="Proteomes" id="UP000265618"/>
    </source>
</evidence>
<dbReference type="PANTHER" id="PTHR47968">
    <property type="entry name" value="CENTROMERE PROTEIN E"/>
    <property type="match status" value="1"/>
</dbReference>
<keyword evidence="2" id="KW-0505">Motor protein</keyword>
<evidence type="ECO:0000256" key="3">
    <source>
        <dbReference type="PROSITE-ProRule" id="PRU00283"/>
    </source>
</evidence>
<evidence type="ECO:0000256" key="1">
    <source>
        <dbReference type="ARBA" id="ARBA00023054"/>
    </source>
</evidence>
<evidence type="ECO:0000256" key="2">
    <source>
        <dbReference type="ARBA" id="ARBA00023175"/>
    </source>
</evidence>
<dbReference type="PROSITE" id="PS50067">
    <property type="entry name" value="KINESIN_MOTOR_2"/>
    <property type="match status" value="1"/>
</dbReference>
<evidence type="ECO:0000313" key="5">
    <source>
        <dbReference type="EMBL" id="GIQ92032.1"/>
    </source>
</evidence>
<feature type="non-terminal residue" evidence="5">
    <location>
        <position position="1"/>
    </location>
</feature>
<keyword evidence="6" id="KW-1185">Reference proteome</keyword>
<reference evidence="5 6" key="1">
    <citation type="journal article" date="2018" name="PLoS ONE">
        <title>The draft genome of Kipferlia bialata reveals reductive genome evolution in fornicate parasites.</title>
        <authorList>
            <person name="Tanifuji G."/>
            <person name="Takabayashi S."/>
            <person name="Kume K."/>
            <person name="Takagi M."/>
            <person name="Nakayama T."/>
            <person name="Kamikawa R."/>
            <person name="Inagaki Y."/>
            <person name="Hashimoto T."/>
        </authorList>
    </citation>
    <scope>NUCLEOTIDE SEQUENCE [LARGE SCALE GENOMIC DNA]</scope>
    <source>
        <strain evidence="5">NY0173</strain>
    </source>
</reference>
<dbReference type="OrthoDB" id="3176171at2759"/>
<feature type="domain" description="Kinesin motor" evidence="4">
    <location>
        <begin position="1"/>
        <end position="91"/>
    </location>
</feature>
<evidence type="ECO:0000259" key="4">
    <source>
        <dbReference type="PROSITE" id="PS50067"/>
    </source>
</evidence>
<dbReference type="GO" id="GO:0005524">
    <property type="term" value="F:ATP binding"/>
    <property type="evidence" value="ECO:0007669"/>
    <property type="project" value="InterPro"/>
</dbReference>
<dbReference type="InterPro" id="IPR036961">
    <property type="entry name" value="Kinesin_motor_dom_sf"/>
</dbReference>
<comment type="similarity">
    <text evidence="3">Belongs to the TRAFAC class myosin-kinesin ATPase superfamily. Kinesin family.</text>
</comment>
<dbReference type="GO" id="GO:0003777">
    <property type="term" value="F:microtubule motor activity"/>
    <property type="evidence" value="ECO:0007669"/>
    <property type="project" value="InterPro"/>
</dbReference>
<gene>
    <name evidence="5" type="ORF">KIPB_015567</name>
</gene>
<name>A0A9K3DC06_9EUKA</name>
<dbReference type="InterPro" id="IPR001752">
    <property type="entry name" value="Kinesin_motor_dom"/>
</dbReference>
<dbReference type="SUPFAM" id="SSF52540">
    <property type="entry name" value="P-loop containing nucleoside triphosphate hydrolases"/>
    <property type="match status" value="1"/>
</dbReference>
<dbReference type="Pfam" id="PF00225">
    <property type="entry name" value="Kinesin"/>
    <property type="match status" value="1"/>
</dbReference>
<dbReference type="InterPro" id="IPR027417">
    <property type="entry name" value="P-loop_NTPase"/>
</dbReference>
<organism evidence="5 6">
    <name type="scientific">Kipferlia bialata</name>
    <dbReference type="NCBI Taxonomy" id="797122"/>
    <lineage>
        <taxon>Eukaryota</taxon>
        <taxon>Metamonada</taxon>
        <taxon>Carpediemonas-like organisms</taxon>
        <taxon>Kipferlia</taxon>
    </lineage>
</organism>
<proteinExistence type="inferred from homology"/>
<dbReference type="Proteomes" id="UP000265618">
    <property type="component" value="Unassembled WGS sequence"/>
</dbReference>
<dbReference type="EMBL" id="BDIP01008821">
    <property type="protein sequence ID" value="GIQ92032.1"/>
    <property type="molecule type" value="Genomic_DNA"/>
</dbReference>
<dbReference type="InterPro" id="IPR027640">
    <property type="entry name" value="Kinesin-like_fam"/>
</dbReference>
<comment type="caution">
    <text evidence="3">Lacks conserved residue(s) required for the propagation of feature annotation.</text>
</comment>
<comment type="caution">
    <text evidence="5">The sequence shown here is derived from an EMBL/GenBank/DDBJ whole genome shotgun (WGS) entry which is preliminary data.</text>
</comment>
<dbReference type="GO" id="GO:0008017">
    <property type="term" value="F:microtubule binding"/>
    <property type="evidence" value="ECO:0007669"/>
    <property type="project" value="InterPro"/>
</dbReference>
<protein>
    <submittedName>
        <fullName evidence="5">Kinesin-like protein</fullName>
    </submittedName>
</protein>
<dbReference type="AlphaFoldDB" id="A0A9K3DC06"/>
<sequence>SERQTTSGTTGKRLREGNSINKSLLTLGQCIKALVEGKGHVPFRDSKLTRLLQPALGGNSVTQIIACMTPARLHTETAHRGLVRVCVYVYIH</sequence>
<dbReference type="GO" id="GO:0007018">
    <property type="term" value="P:microtubule-based movement"/>
    <property type="evidence" value="ECO:0007669"/>
    <property type="project" value="InterPro"/>
</dbReference>
<dbReference type="Gene3D" id="3.40.850.10">
    <property type="entry name" value="Kinesin motor domain"/>
    <property type="match status" value="1"/>
</dbReference>
<keyword evidence="1" id="KW-0175">Coiled coil</keyword>
<dbReference type="PANTHER" id="PTHR47968:SF75">
    <property type="entry name" value="CENTROMERE-ASSOCIATED PROTEIN E"/>
    <property type="match status" value="1"/>
</dbReference>